<keyword evidence="7" id="KW-1185">Reference proteome</keyword>
<evidence type="ECO:0000313" key="7">
    <source>
        <dbReference type="Proteomes" id="UP000570003"/>
    </source>
</evidence>
<evidence type="ECO:0000259" key="5">
    <source>
        <dbReference type="PROSITE" id="PS50885"/>
    </source>
</evidence>
<dbReference type="InterPro" id="IPR003660">
    <property type="entry name" value="HAMP_dom"/>
</dbReference>
<feature type="domain" description="HAMP" evidence="5">
    <location>
        <begin position="687"/>
        <end position="735"/>
    </location>
</feature>
<dbReference type="RefSeq" id="WP_168437134.1">
    <property type="nucleotide sequence ID" value="NZ_JAAXOU010000006.1"/>
</dbReference>
<evidence type="ECO:0000256" key="4">
    <source>
        <dbReference type="SAM" id="Phobius"/>
    </source>
</evidence>
<dbReference type="GO" id="GO:0016020">
    <property type="term" value="C:membrane"/>
    <property type="evidence" value="ECO:0007669"/>
    <property type="project" value="InterPro"/>
</dbReference>
<feature type="transmembrane region" description="Helical" evidence="4">
    <location>
        <begin position="401"/>
        <end position="420"/>
    </location>
</feature>
<comment type="caution">
    <text evidence="6">The sequence shown here is derived from an EMBL/GenBank/DDBJ whole genome shotgun (WGS) entry which is preliminary data.</text>
</comment>
<gene>
    <name evidence="6" type="ORF">HGA06_01270</name>
</gene>
<organism evidence="6 7">
    <name type="scientific">Streptomyces somaliensis (strain ATCC 33201 / DSM 40738 / JCM 12659 / KCTC 9044 / NCTC 11332 / NRRL B-12077 / IP 733)</name>
    <dbReference type="NCBI Taxonomy" id="1134445"/>
    <lineage>
        <taxon>Bacteria</taxon>
        <taxon>Bacillati</taxon>
        <taxon>Actinomycetota</taxon>
        <taxon>Actinomycetes</taxon>
        <taxon>Kitasatosporales</taxon>
        <taxon>Streptomycetaceae</taxon>
        <taxon>Streptomyces</taxon>
    </lineage>
</organism>
<evidence type="ECO:0000313" key="6">
    <source>
        <dbReference type="EMBL" id="NKY12838.1"/>
    </source>
</evidence>
<dbReference type="PROSITE" id="PS50885">
    <property type="entry name" value="HAMP"/>
    <property type="match status" value="2"/>
</dbReference>
<dbReference type="Gene3D" id="3.30.450.20">
    <property type="entry name" value="PAS domain"/>
    <property type="match status" value="1"/>
</dbReference>
<keyword evidence="1 4" id="KW-0812">Transmembrane</keyword>
<evidence type="ECO:0000256" key="2">
    <source>
        <dbReference type="ARBA" id="ARBA00022989"/>
    </source>
</evidence>
<name>A0AA44D9U5_STRE0</name>
<evidence type="ECO:0000256" key="1">
    <source>
        <dbReference type="ARBA" id="ARBA00022692"/>
    </source>
</evidence>
<sequence length="745" mass="78346">MSLLGGIRPPIAVLSALLLSLTALTALSLGRVGHDAIPEAVLTSQQHFAEDGAVAMRASLDESVTDLNRAAALLNSGTPVSADSVLDRIGSVYQKWHGTAVIEIRSGRLLAARGENVPLTAIDRGKLSEPGGLDPRMVRLANGETRLLSFALLSWPGQPQQLLVASRNLRFPGISLGGSRAIAVIDSEGTVLGGDGLPETGRSPSSAQREKAERARKQLDAFAEIAAGKARQHPLEAKEPGAGGFPGVSGSLVGGARDGGRTAAGYATLAAPQPGGSTVASGLGLTVVAMVDVPEEPARERDSLLGIVAAGALLVIGGLAVALLLGLVQRPLIRLFLESRRLTRGDLQRPVSVPAYGEAARIGEALERLRRQLVGASGESGDAGTTTAAAGRFRRVGVRGLVCASAALILLWSAPLALLVNRADGEASVPKQLVEDQRERTETLADRVRRALNEGHADLESVASLIGDRTTPEQMTEALDRTAREHSRYRSVYVLDADGGVLARTGGDPYRPAGKGPGKEAVALLNDSGEEPVVAGYAEVPSRKGSFVVGEFRIDFINALLQRPGLGEVRVVDAEHRVLGGNNGYRAFQDLPSEGLEALARKTRAKEAGPRPRSAFHRDGGLHIAAAAPFTGGGAAKSLDWTVVTWKPTANLAVPEYTLQNRTVLVGLLGLTAAAACLGWLHIVVGRPLRDLARRAEALAAGDRRTVLYPHHHDEVGAVVRSLELIRQQLQETRKRDGVPLTGRT</sequence>
<dbReference type="SMART" id="SM00304">
    <property type="entry name" value="HAMP"/>
    <property type="match status" value="2"/>
</dbReference>
<feature type="region of interest" description="Disordered" evidence="3">
    <location>
        <begin position="193"/>
        <end position="213"/>
    </location>
</feature>
<feature type="transmembrane region" description="Helical" evidence="4">
    <location>
        <begin position="664"/>
        <end position="685"/>
    </location>
</feature>
<dbReference type="EMBL" id="JAAXOU010000006">
    <property type="protein sequence ID" value="NKY12838.1"/>
    <property type="molecule type" value="Genomic_DNA"/>
</dbReference>
<dbReference type="PANTHER" id="PTHR32089">
    <property type="entry name" value="METHYL-ACCEPTING CHEMOTAXIS PROTEIN MCPB"/>
    <property type="match status" value="1"/>
</dbReference>
<keyword evidence="4" id="KW-0472">Membrane</keyword>
<dbReference type="Gene3D" id="6.10.340.10">
    <property type="match status" value="1"/>
</dbReference>
<dbReference type="PANTHER" id="PTHR32089:SF112">
    <property type="entry name" value="LYSOZYME-LIKE PROTEIN-RELATED"/>
    <property type="match status" value="1"/>
</dbReference>
<accession>A0AA44D9U5</accession>
<dbReference type="Proteomes" id="UP000570003">
    <property type="component" value="Unassembled WGS sequence"/>
</dbReference>
<dbReference type="Pfam" id="PF00672">
    <property type="entry name" value="HAMP"/>
    <property type="match status" value="1"/>
</dbReference>
<dbReference type="SUPFAM" id="SSF158472">
    <property type="entry name" value="HAMP domain-like"/>
    <property type="match status" value="1"/>
</dbReference>
<protein>
    <submittedName>
        <fullName evidence="6">HAMP domain-containing protein</fullName>
    </submittedName>
</protein>
<evidence type="ECO:0000256" key="3">
    <source>
        <dbReference type="SAM" id="MobiDB-lite"/>
    </source>
</evidence>
<keyword evidence="2 4" id="KW-1133">Transmembrane helix</keyword>
<reference evidence="6 7" key="1">
    <citation type="submission" date="2020-04" db="EMBL/GenBank/DDBJ databases">
        <title>MicrobeNet Type strains.</title>
        <authorList>
            <person name="Nicholson A.C."/>
        </authorList>
    </citation>
    <scope>NUCLEOTIDE SEQUENCE [LARGE SCALE GENOMIC DNA]</scope>
    <source>
        <strain evidence="6 7">DSM 40738</strain>
    </source>
</reference>
<dbReference type="AlphaFoldDB" id="A0AA44D9U5"/>
<dbReference type="GO" id="GO:0007165">
    <property type="term" value="P:signal transduction"/>
    <property type="evidence" value="ECO:0007669"/>
    <property type="project" value="InterPro"/>
</dbReference>
<proteinExistence type="predicted"/>
<feature type="transmembrane region" description="Helical" evidence="4">
    <location>
        <begin position="304"/>
        <end position="328"/>
    </location>
</feature>
<feature type="domain" description="HAMP" evidence="5">
    <location>
        <begin position="326"/>
        <end position="378"/>
    </location>
</feature>